<protein>
    <submittedName>
        <fullName evidence="2">Uncharacterized protein</fullName>
    </submittedName>
</protein>
<evidence type="ECO:0000313" key="3">
    <source>
        <dbReference type="Proteomes" id="UP001243195"/>
    </source>
</evidence>
<dbReference type="PROSITE" id="PS51257">
    <property type="entry name" value="PROKAR_LIPOPROTEIN"/>
    <property type="match status" value="1"/>
</dbReference>
<feature type="chain" id="PRO_5043914161" evidence="1">
    <location>
        <begin position="24"/>
        <end position="365"/>
    </location>
</feature>
<dbReference type="AlphaFoldDB" id="A0AAW8JFE0"/>
<name>A0AAW8JFE0_9GAMM</name>
<evidence type="ECO:0000256" key="1">
    <source>
        <dbReference type="SAM" id="SignalP"/>
    </source>
</evidence>
<evidence type="ECO:0000313" key="2">
    <source>
        <dbReference type="EMBL" id="MDQ9070524.1"/>
    </source>
</evidence>
<comment type="caution">
    <text evidence="2">The sequence shown here is derived from an EMBL/GenBank/DDBJ whole genome shotgun (WGS) entry which is preliminary data.</text>
</comment>
<dbReference type="RefSeq" id="WP_308955093.1">
    <property type="nucleotide sequence ID" value="NZ_JAVICY010000003.1"/>
</dbReference>
<organism evidence="2 3">
    <name type="scientific">Acinetobacter gerneri</name>
    <dbReference type="NCBI Taxonomy" id="202952"/>
    <lineage>
        <taxon>Bacteria</taxon>
        <taxon>Pseudomonadati</taxon>
        <taxon>Pseudomonadota</taxon>
        <taxon>Gammaproteobacteria</taxon>
        <taxon>Moraxellales</taxon>
        <taxon>Moraxellaceae</taxon>
        <taxon>Acinetobacter</taxon>
    </lineage>
</organism>
<keyword evidence="1" id="KW-0732">Signal</keyword>
<sequence>MNKTIFLASLTLFLTACGGGSFSSDTTSLNNGVGTSDTNVVTPMTCNKGLPTGLSKINDAGMFSEALYKFENDNPVYEIMIQNQNTNTQYLNLYTYTLSNNIFYENVTTLDLPDTDPSAFYENFFQYALNDNGLFTSNDAVRTSLGWPLKYVKSVENTSLTFSNFNDQCNLAVASSQMAYNKVDVSGQPISIILERDPNVTYIGYKYLPNSFGYYLDTTSAYMPSDKKIAAYNALRNTTAVFPEGSYIYLLKQYTSSDDTIFFDDKSVSDSTTLQDWAAQTYSSLNQSDWKLDQIAGYNVIYAINPDGSHYEKYVDPAVQKDGKIYDAEWQFKGSQIDSRSQGEDSLMNKTAKDAILAQIQNYFN</sequence>
<dbReference type="Proteomes" id="UP001243195">
    <property type="component" value="Unassembled WGS sequence"/>
</dbReference>
<accession>A0AAW8JFE0</accession>
<feature type="signal peptide" evidence="1">
    <location>
        <begin position="1"/>
        <end position="23"/>
    </location>
</feature>
<reference evidence="2" key="1">
    <citation type="submission" date="2023-08" db="EMBL/GenBank/DDBJ databases">
        <title>Emergence of clinically-relevant ST2 carbapenem-resistant Acinetobacter baumannii strains in hospital sewages in Zhejiang, East of China.</title>
        <authorList>
            <person name="Kaichao C."/>
            <person name="Zhang R."/>
        </authorList>
    </citation>
    <scope>NUCLEOTIDE SEQUENCE</scope>
    <source>
        <strain evidence="2">M-SY-60</strain>
    </source>
</reference>
<proteinExistence type="predicted"/>
<dbReference type="EMBL" id="JAVIDA010000003">
    <property type="protein sequence ID" value="MDQ9070524.1"/>
    <property type="molecule type" value="Genomic_DNA"/>
</dbReference>
<gene>
    <name evidence="2" type="ORF">RFH51_03490</name>
</gene>